<dbReference type="RefSeq" id="WP_087645454.1">
    <property type="nucleotide sequence ID" value="NZ_FCON02000033.1"/>
</dbReference>
<dbReference type="Pfam" id="PF07040">
    <property type="entry name" value="DUF1326"/>
    <property type="match status" value="1"/>
</dbReference>
<dbReference type="AlphaFoldDB" id="A0A158J1Y2"/>
<evidence type="ECO:0000313" key="2">
    <source>
        <dbReference type="Proteomes" id="UP000054770"/>
    </source>
</evidence>
<keyword evidence="2" id="KW-1185">Reference proteome</keyword>
<sequence length="200" mass="21573">MAESWKVAGTYFESCNCYAPCSCVCLSPPSDGDCAVLIGWHVDQGEFVDVTLDGLNIAMFAYSPGHMLQTKWKVALYLDERGTPEQQEALGKIFSGQAGGPLSALGPLIGEVMGVKPAAIDYHLDGKRRSLRIPDVADMEIEALSGQDGGDVTISNHPFTPVPGFATVIGKSTRFSFTDHGFSREISDRNGFYSPFAYHG</sequence>
<dbReference type="Proteomes" id="UP000054770">
    <property type="component" value="Unassembled WGS sequence"/>
</dbReference>
<comment type="caution">
    <text evidence="1">The sequence shown here is derived from an EMBL/GenBank/DDBJ whole genome shotgun (WGS) entry which is preliminary data.</text>
</comment>
<protein>
    <recommendedName>
        <fullName evidence="3">DUF1326 domain-containing protein</fullName>
    </recommendedName>
</protein>
<dbReference type="InterPro" id="IPR009758">
    <property type="entry name" value="DUF1326"/>
</dbReference>
<reference evidence="1" key="1">
    <citation type="submission" date="2016-01" db="EMBL/GenBank/DDBJ databases">
        <authorList>
            <person name="Peeters C."/>
        </authorList>
    </citation>
    <scope>NUCLEOTIDE SEQUENCE [LARGE SCALE GENOMIC DNA]</scope>
    <source>
        <strain evidence="1">LMG 22940</strain>
    </source>
</reference>
<evidence type="ECO:0000313" key="1">
    <source>
        <dbReference type="EMBL" id="SAL62942.1"/>
    </source>
</evidence>
<dbReference type="OrthoDB" id="9802256at2"/>
<evidence type="ECO:0008006" key="3">
    <source>
        <dbReference type="Google" id="ProtNLM"/>
    </source>
</evidence>
<organism evidence="1 2">
    <name type="scientific">Caballeronia choica</name>
    <dbReference type="NCBI Taxonomy" id="326476"/>
    <lineage>
        <taxon>Bacteria</taxon>
        <taxon>Pseudomonadati</taxon>
        <taxon>Pseudomonadota</taxon>
        <taxon>Betaproteobacteria</taxon>
        <taxon>Burkholderiales</taxon>
        <taxon>Burkholderiaceae</taxon>
        <taxon>Caballeronia</taxon>
    </lineage>
</organism>
<accession>A0A158J1Y2</accession>
<name>A0A158J1Y2_9BURK</name>
<gene>
    <name evidence="1" type="ORF">AWB68_03343</name>
</gene>
<dbReference type="EMBL" id="FCON02000033">
    <property type="protein sequence ID" value="SAL62942.1"/>
    <property type="molecule type" value="Genomic_DNA"/>
</dbReference>
<proteinExistence type="predicted"/>